<evidence type="ECO:0000256" key="3">
    <source>
        <dbReference type="ARBA" id="ARBA00022448"/>
    </source>
</evidence>
<evidence type="ECO:0000259" key="10">
    <source>
        <dbReference type="PROSITE" id="PS51314"/>
    </source>
</evidence>
<proteinExistence type="inferred from homology"/>
<dbReference type="PROSITE" id="PS51314">
    <property type="entry name" value="VPS37_C"/>
    <property type="match status" value="1"/>
</dbReference>
<name>A0ABM5EMU6_9SAUR</name>
<organism evidence="11 12">
    <name type="scientific">Pogona vitticeps</name>
    <name type="common">central bearded dragon</name>
    <dbReference type="NCBI Taxonomy" id="103695"/>
    <lineage>
        <taxon>Eukaryota</taxon>
        <taxon>Metazoa</taxon>
        <taxon>Chordata</taxon>
        <taxon>Craniata</taxon>
        <taxon>Vertebrata</taxon>
        <taxon>Euteleostomi</taxon>
        <taxon>Lepidosauria</taxon>
        <taxon>Squamata</taxon>
        <taxon>Bifurcata</taxon>
        <taxon>Unidentata</taxon>
        <taxon>Episquamata</taxon>
        <taxon>Toxicofera</taxon>
        <taxon>Iguania</taxon>
        <taxon>Acrodonta</taxon>
        <taxon>Agamidae</taxon>
        <taxon>Amphibolurinae</taxon>
        <taxon>Pogona</taxon>
    </lineage>
</organism>
<evidence type="ECO:0000256" key="1">
    <source>
        <dbReference type="ARBA" id="ARBA00004633"/>
    </source>
</evidence>
<evidence type="ECO:0000256" key="2">
    <source>
        <dbReference type="ARBA" id="ARBA00007617"/>
    </source>
</evidence>
<gene>
    <name evidence="12" type="primary">VPS37D</name>
</gene>
<dbReference type="Pfam" id="PF07200">
    <property type="entry name" value="Mod_r"/>
    <property type="match status" value="1"/>
</dbReference>
<comment type="function">
    <text evidence="6">Component of the ESCRT-I complex, a regulator of vesicular trafficking process. Required for the sorting of endocytic ubiquitinated cargos into multivesicular bodies. May be involved in cell growth and differentiation.</text>
</comment>
<evidence type="ECO:0000256" key="5">
    <source>
        <dbReference type="ARBA" id="ARBA00022927"/>
    </source>
</evidence>
<feature type="region of interest" description="Disordered" evidence="9">
    <location>
        <begin position="175"/>
        <end position="213"/>
    </location>
</feature>
<evidence type="ECO:0000313" key="11">
    <source>
        <dbReference type="Proteomes" id="UP001652642"/>
    </source>
</evidence>
<dbReference type="RefSeq" id="XP_072834478.1">
    <property type="nucleotide sequence ID" value="XM_072978377.1"/>
</dbReference>
<comment type="subcellular location">
    <subcellularLocation>
        <location evidence="1">Late endosome membrane</location>
        <topology evidence="1">Peripheral membrane protein</topology>
    </subcellularLocation>
</comment>
<evidence type="ECO:0000256" key="9">
    <source>
        <dbReference type="SAM" id="MobiDB-lite"/>
    </source>
</evidence>
<keyword evidence="8" id="KW-0175">Coiled coil</keyword>
<keyword evidence="11" id="KW-1185">Reference proteome</keyword>
<comment type="similarity">
    <text evidence="2">Belongs to the VPS37 family.</text>
</comment>
<sequence length="291" mass="32442">MERDRGPRGSSAVDLGFGALSTAQLRALMRDETWLERIVKLSRKFQNLQLEREMRLASNYTLAKQNLALQPRLENGKASLAIKYQELRELRETCRDKQQRLGACMAKWTPENALSRLQAELDSVESKVEEQMQHFLCWDLPIETFVDTFQHTRMMSHLRRTQLEKLQEILQLEKAKTPEKPSPGGEEQPLPPATSPALPAPATLAPAAPAPNGPPPKVFQLRLAPAFLIPSEAVLPIPVAAAPPQKCCLPALAASHPTAPFVSSPLSLIGHIHLPQAHLPHQQKKKEPPHR</sequence>
<keyword evidence="3 7" id="KW-0813">Transport</keyword>
<keyword evidence="5 7" id="KW-0653">Protein transport</keyword>
<keyword evidence="4" id="KW-0967">Endosome</keyword>
<accession>A0ABM5EMU6</accession>
<dbReference type="Proteomes" id="UP001652642">
    <property type="component" value="Chromosome 7"/>
</dbReference>
<dbReference type="PANTHER" id="PTHR13678:SF12">
    <property type="entry name" value="VACUOLAR PROTEIN SORTING-ASSOCIATED PROTEIN 37D"/>
    <property type="match status" value="1"/>
</dbReference>
<feature type="compositionally biased region" description="Low complexity" evidence="9">
    <location>
        <begin position="195"/>
        <end position="207"/>
    </location>
</feature>
<dbReference type="InterPro" id="IPR009851">
    <property type="entry name" value="Mod_r"/>
</dbReference>
<dbReference type="GeneID" id="110084520"/>
<evidence type="ECO:0000256" key="6">
    <source>
        <dbReference type="ARBA" id="ARBA00025010"/>
    </source>
</evidence>
<reference evidence="12" key="1">
    <citation type="submission" date="2025-08" db="UniProtKB">
        <authorList>
            <consortium name="RefSeq"/>
        </authorList>
    </citation>
    <scope>IDENTIFICATION</scope>
</reference>
<evidence type="ECO:0000256" key="7">
    <source>
        <dbReference type="PROSITE-ProRule" id="PRU00646"/>
    </source>
</evidence>
<evidence type="ECO:0000313" key="12">
    <source>
        <dbReference type="RefSeq" id="XP_072834478.1"/>
    </source>
</evidence>
<evidence type="ECO:0000256" key="4">
    <source>
        <dbReference type="ARBA" id="ARBA00022753"/>
    </source>
</evidence>
<protein>
    <submittedName>
        <fullName evidence="12">Vacuolar protein sorting-associated protein 37D</fullName>
    </submittedName>
</protein>
<evidence type="ECO:0000256" key="8">
    <source>
        <dbReference type="SAM" id="Coils"/>
    </source>
</evidence>
<dbReference type="PANTHER" id="PTHR13678">
    <property type="entry name" value="VACUOLAR PROTEIN SORTING-ASSOCIATED PROTEIN 37"/>
    <property type="match status" value="1"/>
</dbReference>
<feature type="domain" description="VPS37 C-terminal" evidence="10">
    <location>
        <begin position="91"/>
        <end position="180"/>
    </location>
</feature>
<feature type="coiled-coil region" evidence="8">
    <location>
        <begin position="80"/>
        <end position="134"/>
    </location>
</feature>